<evidence type="ECO:0000313" key="4">
    <source>
        <dbReference type="EMBL" id="RFU94463.1"/>
    </source>
</evidence>
<dbReference type="FunFam" id="3.30.70.270:FF:000001">
    <property type="entry name" value="Diguanylate cyclase domain protein"/>
    <property type="match status" value="1"/>
</dbReference>
<dbReference type="EC" id="2.7.7.65" evidence="1"/>
<evidence type="ECO:0000259" key="3">
    <source>
        <dbReference type="PROSITE" id="PS50887"/>
    </source>
</evidence>
<dbReference type="SMART" id="SM00267">
    <property type="entry name" value="GGDEF"/>
    <property type="match status" value="1"/>
</dbReference>
<dbReference type="Proteomes" id="UP000264002">
    <property type="component" value="Unassembled WGS sequence"/>
</dbReference>
<dbReference type="Pfam" id="PF00990">
    <property type="entry name" value="GGDEF"/>
    <property type="match status" value="1"/>
</dbReference>
<dbReference type="InterPro" id="IPR050469">
    <property type="entry name" value="Diguanylate_Cyclase"/>
</dbReference>
<protein>
    <recommendedName>
        <fullName evidence="1">diguanylate cyclase</fullName>
        <ecNumber evidence="1">2.7.7.65</ecNumber>
    </recommendedName>
</protein>
<accession>A0A372MG98</accession>
<dbReference type="AlphaFoldDB" id="A0A372MG98"/>
<comment type="catalytic activity">
    <reaction evidence="2">
        <text>2 GTP = 3',3'-c-di-GMP + 2 diphosphate</text>
        <dbReference type="Rhea" id="RHEA:24898"/>
        <dbReference type="ChEBI" id="CHEBI:33019"/>
        <dbReference type="ChEBI" id="CHEBI:37565"/>
        <dbReference type="ChEBI" id="CHEBI:58805"/>
        <dbReference type="EC" id="2.7.7.65"/>
    </reaction>
</comment>
<dbReference type="GO" id="GO:0052621">
    <property type="term" value="F:diguanylate cyclase activity"/>
    <property type="evidence" value="ECO:0007669"/>
    <property type="project" value="UniProtKB-EC"/>
</dbReference>
<comment type="caution">
    <text evidence="4">The sequence shown here is derived from an EMBL/GenBank/DDBJ whole genome shotgun (WGS) entry which is preliminary data.</text>
</comment>
<dbReference type="Gene3D" id="3.30.70.270">
    <property type="match status" value="1"/>
</dbReference>
<evidence type="ECO:0000256" key="2">
    <source>
        <dbReference type="ARBA" id="ARBA00034247"/>
    </source>
</evidence>
<dbReference type="CDD" id="cd01949">
    <property type="entry name" value="GGDEF"/>
    <property type="match status" value="1"/>
</dbReference>
<dbReference type="NCBIfam" id="TIGR00254">
    <property type="entry name" value="GGDEF"/>
    <property type="match status" value="1"/>
</dbReference>
<dbReference type="InterPro" id="IPR029787">
    <property type="entry name" value="Nucleotide_cyclase"/>
</dbReference>
<organism evidence="4 5">
    <name type="scientific">Sphaerochaeta halotolerans</name>
    <dbReference type="NCBI Taxonomy" id="2293840"/>
    <lineage>
        <taxon>Bacteria</taxon>
        <taxon>Pseudomonadati</taxon>
        <taxon>Spirochaetota</taxon>
        <taxon>Spirochaetia</taxon>
        <taxon>Spirochaetales</taxon>
        <taxon>Sphaerochaetaceae</taxon>
        <taxon>Sphaerochaeta</taxon>
    </lineage>
</organism>
<evidence type="ECO:0000313" key="5">
    <source>
        <dbReference type="Proteomes" id="UP000264002"/>
    </source>
</evidence>
<reference evidence="5" key="1">
    <citation type="submission" date="2018-08" db="EMBL/GenBank/DDBJ databases">
        <authorList>
            <person name="Grouzdev D.S."/>
            <person name="Krutkina M.S."/>
        </authorList>
    </citation>
    <scope>NUCLEOTIDE SEQUENCE [LARGE SCALE GENOMIC DNA]</scope>
    <source>
        <strain evidence="5">4-11</strain>
    </source>
</reference>
<dbReference type="SUPFAM" id="SSF55073">
    <property type="entry name" value="Nucleotide cyclase"/>
    <property type="match status" value="1"/>
</dbReference>
<evidence type="ECO:0000256" key="1">
    <source>
        <dbReference type="ARBA" id="ARBA00012528"/>
    </source>
</evidence>
<dbReference type="RefSeq" id="WP_117330801.1">
    <property type="nucleotide sequence ID" value="NZ_QUWK01000009.1"/>
</dbReference>
<keyword evidence="5" id="KW-1185">Reference proteome</keyword>
<dbReference type="EMBL" id="QUWK01000009">
    <property type="protein sequence ID" value="RFU94463.1"/>
    <property type="molecule type" value="Genomic_DNA"/>
</dbReference>
<dbReference type="PANTHER" id="PTHR45138">
    <property type="entry name" value="REGULATORY COMPONENTS OF SENSORY TRANSDUCTION SYSTEM"/>
    <property type="match status" value="1"/>
</dbReference>
<dbReference type="PANTHER" id="PTHR45138:SF9">
    <property type="entry name" value="DIGUANYLATE CYCLASE DGCM-RELATED"/>
    <property type="match status" value="1"/>
</dbReference>
<dbReference type="InterPro" id="IPR000160">
    <property type="entry name" value="GGDEF_dom"/>
</dbReference>
<gene>
    <name evidence="4" type="ORF">DYP60_09705</name>
</gene>
<reference evidence="4 5" key="2">
    <citation type="submission" date="2018-09" db="EMBL/GenBank/DDBJ databases">
        <title>Genome of Sphaerochaeta halotolerans strain 4-11.</title>
        <authorList>
            <person name="Nazina T.N."/>
            <person name="Sokolova D.S."/>
        </authorList>
    </citation>
    <scope>NUCLEOTIDE SEQUENCE [LARGE SCALE GENOMIC DNA]</scope>
    <source>
        <strain evidence="4 5">4-11</strain>
    </source>
</reference>
<proteinExistence type="predicted"/>
<feature type="domain" description="GGDEF" evidence="3">
    <location>
        <begin position="93"/>
        <end position="225"/>
    </location>
</feature>
<dbReference type="InterPro" id="IPR043128">
    <property type="entry name" value="Rev_trsase/Diguanyl_cyclase"/>
</dbReference>
<sequence>MEDSFNREASVYLRHKQGHRVPVMVRTYPLYDGDQLIGAIELFSDEKPPIQLMKEIEDLKVLAMTDQLTGIANRRYTESFLSGKLLELDEFKKPFGVALVDIDHFKAVNDTYGHDVGDLAIRMTVKSLVNVVRSSDLVGRWGGEEFLVVFLSVDLEQLKQITERMRMLVEASSVQRDGSDIRVTVSIGSVFVEKPSPKDRIIQMADQLMYQSKVEGRNRITFATLA</sequence>
<name>A0A372MG98_9SPIR</name>
<dbReference type="PROSITE" id="PS50887">
    <property type="entry name" value="GGDEF"/>
    <property type="match status" value="1"/>
</dbReference>